<evidence type="ECO:0000256" key="2">
    <source>
        <dbReference type="ARBA" id="ARBA00022679"/>
    </source>
</evidence>
<dbReference type="GO" id="GO:0008170">
    <property type="term" value="F:N-methyltransferase activity"/>
    <property type="evidence" value="ECO:0007669"/>
    <property type="project" value="TreeGrafter"/>
</dbReference>
<protein>
    <submittedName>
        <fullName evidence="4">Nicotinamide N-methyltransferase NnmT</fullName>
    </submittedName>
</protein>
<dbReference type="Proteomes" id="UP000050465">
    <property type="component" value="Unassembled WGS sequence"/>
</dbReference>
<dbReference type="PANTHER" id="PTHR10867:SF17">
    <property type="entry name" value="NICOTINAMIDE N-METHYLTRANSFERASE"/>
    <property type="match status" value="1"/>
</dbReference>
<dbReference type="AlphaFoldDB" id="A0A0P7ZVK7"/>
<dbReference type="PROSITE" id="PS51681">
    <property type="entry name" value="SAM_MT_NNMT_PNMT_TEMT"/>
    <property type="match status" value="1"/>
</dbReference>
<dbReference type="NCBIfam" id="NF041360">
    <property type="entry name" value="GntF_guanitoxin"/>
    <property type="match status" value="1"/>
</dbReference>
<organism evidence="4 5">
    <name type="scientific">Phormidesmis priestleyi Ana</name>
    <dbReference type="NCBI Taxonomy" id="1666911"/>
    <lineage>
        <taxon>Bacteria</taxon>
        <taxon>Bacillati</taxon>
        <taxon>Cyanobacteriota</taxon>
        <taxon>Cyanophyceae</taxon>
        <taxon>Leptolyngbyales</taxon>
        <taxon>Leptolyngbyaceae</taxon>
        <taxon>Phormidesmis</taxon>
    </lineage>
</organism>
<name>A0A0P7ZVK7_9CYAN</name>
<dbReference type="InterPro" id="IPR029063">
    <property type="entry name" value="SAM-dependent_MTases_sf"/>
</dbReference>
<comment type="caution">
    <text evidence="4">The sequence shown here is derived from an EMBL/GenBank/DDBJ whole genome shotgun (WGS) entry which is preliminary data.</text>
</comment>
<dbReference type="GO" id="GO:0032259">
    <property type="term" value="P:methylation"/>
    <property type="evidence" value="ECO:0007669"/>
    <property type="project" value="UniProtKB-KW"/>
</dbReference>
<evidence type="ECO:0000256" key="3">
    <source>
        <dbReference type="ARBA" id="ARBA00022691"/>
    </source>
</evidence>
<accession>A0A0P7ZVK7</accession>
<reference evidence="4 5" key="1">
    <citation type="submission" date="2015-09" db="EMBL/GenBank/DDBJ databases">
        <title>Identification and resolution of microdiversity through metagenomic sequencing of parallel consortia.</title>
        <authorList>
            <person name="Nelson W.C."/>
            <person name="Romine M.F."/>
            <person name="Lindemann S.R."/>
        </authorList>
    </citation>
    <scope>NUCLEOTIDE SEQUENCE [LARGE SCALE GENOMIC DNA]</scope>
    <source>
        <strain evidence="4">Ana</strain>
    </source>
</reference>
<dbReference type="Gene3D" id="3.40.50.150">
    <property type="entry name" value="Vaccinia Virus protein VP39"/>
    <property type="match status" value="1"/>
</dbReference>
<dbReference type="EMBL" id="LJZR01000001">
    <property type="protein sequence ID" value="KPQ37670.1"/>
    <property type="molecule type" value="Genomic_DNA"/>
</dbReference>
<gene>
    <name evidence="4" type="primary">nnmT</name>
    <name evidence="4" type="ORF">HLUCCA11_01055</name>
</gene>
<keyword evidence="3" id="KW-0949">S-adenosyl-L-methionine</keyword>
<proteinExistence type="predicted"/>
<evidence type="ECO:0000256" key="1">
    <source>
        <dbReference type="ARBA" id="ARBA00022603"/>
    </source>
</evidence>
<sequence length="257" mass="29535">MLLESYKTFEPANYLQEYYSTVDLENRSLLAFFAEAYKGIDPNSVMLEFSGGPSLYSLITAAAHVKEIHFSDFLERNVEEIKLWKRFRHRSYIWINFFKEALMAEGLSEVSTDDILEREELLSKKLSDFLLCDAFNRHPLGQRCYQRYDVVAANFVAESITPSLKTWEEVVNNICSTLKPSGTLIMTAIQGASFYCVENHRYPAIAVTPEDVIRVLSYQGFDVDNLLMRHIPAEITDISAKDYKGYQGMLFVKATRL</sequence>
<dbReference type="PANTHER" id="PTHR10867">
    <property type="entry name" value="NNMT/PNMT/TEMT FAMILY MEMBER"/>
    <property type="match status" value="1"/>
</dbReference>
<dbReference type="InterPro" id="IPR053384">
    <property type="entry name" value="SAM-dep_methyltransferase"/>
</dbReference>
<dbReference type="InterPro" id="IPR000940">
    <property type="entry name" value="NNMT_TEMT_trans"/>
</dbReference>
<keyword evidence="2 4" id="KW-0808">Transferase</keyword>
<dbReference type="GO" id="GO:0005829">
    <property type="term" value="C:cytosol"/>
    <property type="evidence" value="ECO:0007669"/>
    <property type="project" value="TreeGrafter"/>
</dbReference>
<evidence type="ECO:0000313" key="4">
    <source>
        <dbReference type="EMBL" id="KPQ37670.1"/>
    </source>
</evidence>
<dbReference type="SUPFAM" id="SSF53335">
    <property type="entry name" value="S-adenosyl-L-methionine-dependent methyltransferases"/>
    <property type="match status" value="1"/>
</dbReference>
<dbReference type="STRING" id="1666911.HLUCCA11_01055"/>
<keyword evidence="1 4" id="KW-0489">Methyltransferase</keyword>
<evidence type="ECO:0000313" key="5">
    <source>
        <dbReference type="Proteomes" id="UP000050465"/>
    </source>
</evidence>
<dbReference type="Pfam" id="PF01234">
    <property type="entry name" value="NNMT_PNMT_TEMT"/>
    <property type="match status" value="1"/>
</dbReference>